<keyword evidence="4" id="KW-1185">Reference proteome</keyword>
<dbReference type="SUPFAM" id="SSF101898">
    <property type="entry name" value="NHL repeat"/>
    <property type="match status" value="2"/>
</dbReference>
<feature type="domain" description="B box-type" evidence="3">
    <location>
        <begin position="760"/>
        <end position="805"/>
    </location>
</feature>
<dbReference type="CDD" id="cd19756">
    <property type="entry name" value="Bbox2"/>
    <property type="match status" value="2"/>
</dbReference>
<feature type="domain" description="B box-type" evidence="3">
    <location>
        <begin position="811"/>
        <end position="852"/>
    </location>
</feature>
<reference evidence="5" key="1">
    <citation type="submission" date="2025-08" db="UniProtKB">
        <authorList>
            <consortium name="RefSeq"/>
        </authorList>
    </citation>
    <scope>IDENTIFICATION</scope>
    <source>
        <tissue evidence="5">Whole sample</tissue>
    </source>
</reference>
<feature type="domain" description="B box-type" evidence="3">
    <location>
        <begin position="11"/>
        <end position="56"/>
    </location>
</feature>
<organism evidence="4 5">
    <name type="scientific">Crassostrea virginica</name>
    <name type="common">Eastern oyster</name>
    <dbReference type="NCBI Taxonomy" id="6565"/>
    <lineage>
        <taxon>Eukaryota</taxon>
        <taxon>Metazoa</taxon>
        <taxon>Spiralia</taxon>
        <taxon>Lophotrochozoa</taxon>
        <taxon>Mollusca</taxon>
        <taxon>Bivalvia</taxon>
        <taxon>Autobranchia</taxon>
        <taxon>Pteriomorphia</taxon>
        <taxon>Ostreida</taxon>
        <taxon>Ostreoidea</taxon>
        <taxon>Ostreidae</taxon>
        <taxon>Crassostrea</taxon>
    </lineage>
</organism>
<evidence type="ECO:0000313" key="5">
    <source>
        <dbReference type="RefSeq" id="XP_022328268.1"/>
    </source>
</evidence>
<feature type="domain" description="B box-type" evidence="3">
    <location>
        <begin position="62"/>
        <end position="103"/>
    </location>
</feature>
<dbReference type="InterPro" id="IPR047153">
    <property type="entry name" value="TRIM45/56/19-like"/>
</dbReference>
<feature type="coiled-coil region" evidence="2">
    <location>
        <begin position="910"/>
        <end position="955"/>
    </location>
</feature>
<evidence type="ECO:0000313" key="4">
    <source>
        <dbReference type="Proteomes" id="UP000694844"/>
    </source>
</evidence>
<sequence length="1302" mass="148075">MMASQITSQGQEAVECGLCQNPVSFFCRRCGVNLCDSCIPVHLRVKSKFGHDVVDYASKDDDDVCLCDSHPENKCSAYCKGCDVPICILCVSIKHRSHEISELHDKIEELLKEITRENDRLQSFRHEMKTLLDHTTKQLSSLSSVYQKKKDEVTARGKEWHKQIDNHVKKLHQELDELKKENEMVLQKLKTELEEITGNIEEMDRKTTQLQKSENVMEMQKFRSVIREQKTMKEFTQYTFPTFCECKIDENYFQTNFGYIEKMEERKISLLENKSIPDPDSGRKVLELPSVSSVIDTGFTARGKYKNRLYDMTVTDDQKVWMGGASRKLKLFDLQGHLHHTVTITCVGWYICMYNKQVVYSDDLNKAVKKISDDDTVVTMFTTGDWEPLGITSSASGDLLVCLRKDDQSKVVRYSSTGTVLQEIQYDSQCQPLYQSAWNIAENVNGDIIVTDAKKDIVIAVDRLGIFRYTYSGKDNDLDVSSVATDSVGHVYVTDSKGDKIHMLDRDGRFLRYIIPEGGIKRPRAVCMVGDGEMIVGELLTGLAKRIKFLEEHVENVPPHTMFPVVCHKFVHAMGPDTMVPAQSMDAAHDLDLLKVVLRKTKRSYLFREKVKHTVLDFHLQSLLQNSHVVLDVPSTTKEFCQFNPETKYSLDGKLGVQLMKALMDASLSASDSVTISSKLGAIDEKSLDSEALLEALKSRQLDMTNMVVRQVIESTKQSSSVPSGSVLLGTRDSNCLNIGQRLGCLKLLMMTSQVTSEGQEAVECGLCQNPVSFFCRRCGVNLCDSCVPVHLRVKSKFGHDVVDYASKDDDDVCFCDSHPENKCSAYCKGCDVPICILCVSIKHRSHEISELQDKVEELLKDITQENDRLQSFRHEMKTLLDHTTKQLSSLSSVYQKKKDEVTARGEEWHKQIDETVKKLHQELDELKKENEVVLQKLKTELEEITGNIEKMDRKTTQLQKSENVMELQKFRPVIREQKTLKEFTQYTFPIFCKCKIDENYLQTNFGYIEKMHERKIPLLEKKFIPDPDSGRKVLEVPFVSSVIDTGFPADEKNNRLYDMAVTDDQKVWMGGESVELKLFDLQGHLQRTVPITSLGMYICMYNKQVAYTDRKDKAVKKISDEDTVVTMFTTGDWKPYGITGSASGDLLVCLLKDDQSKVVRYSSTGTVLQEIQYVSQCQPLYQDAWYIAENVNGDIIVTDYKKRIVIVVDRLGIFRYTYSGRNNDLDACSVVTDSAGHVYVTDFKGDKIHMLDKDGRFLRYIIPEGGIKRPLGVRMIGDGEMIVGESKTGLAKGIKFIEKQT</sequence>
<feature type="coiled-coil region" evidence="2">
    <location>
        <begin position="842"/>
        <end position="876"/>
    </location>
</feature>
<keyword evidence="1" id="KW-0863">Zinc-finger</keyword>
<dbReference type="Pfam" id="PF00643">
    <property type="entry name" value="zf-B_box"/>
    <property type="match status" value="2"/>
</dbReference>
<accession>A0A8B8DKF2</accession>
<feature type="coiled-coil region" evidence="2">
    <location>
        <begin position="93"/>
        <end position="127"/>
    </location>
</feature>
<dbReference type="PANTHER" id="PTHR25462">
    <property type="entry name" value="BONUS, ISOFORM C-RELATED"/>
    <property type="match status" value="1"/>
</dbReference>
<dbReference type="Gene3D" id="2.120.10.30">
    <property type="entry name" value="TolB, C-terminal domain"/>
    <property type="match status" value="2"/>
</dbReference>
<evidence type="ECO:0000259" key="3">
    <source>
        <dbReference type="PROSITE" id="PS50119"/>
    </source>
</evidence>
<feature type="coiled-coil region" evidence="2">
    <location>
        <begin position="161"/>
        <end position="213"/>
    </location>
</feature>
<dbReference type="KEGG" id="cvn:111127401"/>
<dbReference type="Gene3D" id="3.30.160.60">
    <property type="entry name" value="Classic Zinc Finger"/>
    <property type="match status" value="2"/>
</dbReference>
<dbReference type="InterPro" id="IPR000315">
    <property type="entry name" value="Znf_B-box"/>
</dbReference>
<dbReference type="InterPro" id="IPR011042">
    <property type="entry name" value="6-blade_b-propeller_TolB-like"/>
</dbReference>
<keyword evidence="1" id="KW-0479">Metal-binding</keyword>
<dbReference type="GO" id="GO:0008270">
    <property type="term" value="F:zinc ion binding"/>
    <property type="evidence" value="ECO:0007669"/>
    <property type="project" value="UniProtKB-KW"/>
</dbReference>
<gene>
    <name evidence="5" type="primary">LOC111127401</name>
</gene>
<keyword evidence="1" id="KW-0862">Zinc</keyword>
<protein>
    <submittedName>
        <fullName evidence="5">Uncharacterized protein LOC111127401</fullName>
    </submittedName>
</protein>
<dbReference type="PROSITE" id="PS50119">
    <property type="entry name" value="ZF_BBOX"/>
    <property type="match status" value="4"/>
</dbReference>
<dbReference type="PANTHER" id="PTHR25462:SF296">
    <property type="entry name" value="MEIOTIC P26, ISOFORM F"/>
    <property type="match status" value="1"/>
</dbReference>
<evidence type="ECO:0000256" key="1">
    <source>
        <dbReference type="PROSITE-ProRule" id="PRU00024"/>
    </source>
</evidence>
<dbReference type="RefSeq" id="XP_022328268.1">
    <property type="nucleotide sequence ID" value="XM_022472560.1"/>
</dbReference>
<proteinExistence type="predicted"/>
<dbReference type="Proteomes" id="UP000694844">
    <property type="component" value="Chromosome 3"/>
</dbReference>
<evidence type="ECO:0000256" key="2">
    <source>
        <dbReference type="SAM" id="Coils"/>
    </source>
</evidence>
<keyword evidence="2" id="KW-0175">Coiled coil</keyword>
<dbReference type="SUPFAM" id="SSF75011">
    <property type="entry name" value="3-carboxy-cis,cis-mucoante lactonizing enzyme"/>
    <property type="match status" value="1"/>
</dbReference>
<dbReference type="GeneID" id="111127401"/>
<dbReference type="SMART" id="SM00336">
    <property type="entry name" value="BBOX"/>
    <property type="match status" value="4"/>
</dbReference>
<dbReference type="SUPFAM" id="SSF57845">
    <property type="entry name" value="B-box zinc-binding domain"/>
    <property type="match status" value="2"/>
</dbReference>
<name>A0A8B8DKF2_CRAVI</name>